<organism evidence="2 3">
    <name type="scientific">Rhynocoris fuscipes</name>
    <dbReference type="NCBI Taxonomy" id="488301"/>
    <lineage>
        <taxon>Eukaryota</taxon>
        <taxon>Metazoa</taxon>
        <taxon>Ecdysozoa</taxon>
        <taxon>Arthropoda</taxon>
        <taxon>Hexapoda</taxon>
        <taxon>Insecta</taxon>
        <taxon>Pterygota</taxon>
        <taxon>Neoptera</taxon>
        <taxon>Paraneoptera</taxon>
        <taxon>Hemiptera</taxon>
        <taxon>Heteroptera</taxon>
        <taxon>Panheteroptera</taxon>
        <taxon>Cimicomorpha</taxon>
        <taxon>Reduviidae</taxon>
        <taxon>Harpactorinae</taxon>
        <taxon>Harpactorini</taxon>
        <taxon>Rhynocoris</taxon>
    </lineage>
</organism>
<feature type="region of interest" description="Disordered" evidence="1">
    <location>
        <begin position="87"/>
        <end position="112"/>
    </location>
</feature>
<comment type="caution">
    <text evidence="2">The sequence shown here is derived from an EMBL/GenBank/DDBJ whole genome shotgun (WGS) entry which is preliminary data.</text>
</comment>
<evidence type="ECO:0000313" key="2">
    <source>
        <dbReference type="EMBL" id="KAK9512410.1"/>
    </source>
</evidence>
<dbReference type="Proteomes" id="UP001461498">
    <property type="component" value="Unassembled WGS sequence"/>
</dbReference>
<feature type="compositionally biased region" description="Low complexity" evidence="1">
    <location>
        <begin position="87"/>
        <end position="101"/>
    </location>
</feature>
<reference evidence="2 3" key="1">
    <citation type="submission" date="2022-12" db="EMBL/GenBank/DDBJ databases">
        <title>Chromosome-level genome assembly of true bugs.</title>
        <authorList>
            <person name="Ma L."/>
            <person name="Li H."/>
        </authorList>
    </citation>
    <scope>NUCLEOTIDE SEQUENCE [LARGE SCALE GENOMIC DNA]</scope>
    <source>
        <strain evidence="2">Lab_2022b</strain>
    </source>
</reference>
<feature type="compositionally biased region" description="Basic residues" evidence="1">
    <location>
        <begin position="102"/>
        <end position="111"/>
    </location>
</feature>
<evidence type="ECO:0000256" key="1">
    <source>
        <dbReference type="SAM" id="MobiDB-lite"/>
    </source>
</evidence>
<proteinExistence type="predicted"/>
<gene>
    <name evidence="2" type="ORF">O3M35_000847</name>
</gene>
<evidence type="ECO:0000313" key="3">
    <source>
        <dbReference type="Proteomes" id="UP001461498"/>
    </source>
</evidence>
<dbReference type="AlphaFoldDB" id="A0AAW1DRH2"/>
<name>A0AAW1DRH2_9HEMI</name>
<accession>A0AAW1DRH2</accession>
<keyword evidence="3" id="KW-1185">Reference proteome</keyword>
<protein>
    <submittedName>
        <fullName evidence="2">Uncharacterized protein</fullName>
    </submittedName>
</protein>
<sequence length="236" mass="28054">MSFHGNQRITFYQNFSRGEESLSIVTYNNRMNLPSLFDDIKRFDTDDYNNNEIGPRSQMRYMPIQYPSTVQWYKDYENSINTRNNYNNNNNGYKRSNFNKNNYKRKNNKRNKPYECNKFCNDEKARSIAKRLTDVDQVNDAINDLCSLMDVKNKQPLYAVIHELLIMEKEKQIENLRDYSDKSTQTPHVRTIRPSLKREYCTPIQERSENNLQTPASRVFVKLEKITPISQPSGFQ</sequence>
<dbReference type="EMBL" id="JAPXFL010000001">
    <property type="protein sequence ID" value="KAK9512410.1"/>
    <property type="molecule type" value="Genomic_DNA"/>
</dbReference>